<evidence type="ECO:0000256" key="13">
    <source>
        <dbReference type="ARBA" id="ARBA00047872"/>
    </source>
</evidence>
<dbReference type="NCBIfam" id="NF005155">
    <property type="entry name" value="PRK06635.1-4"/>
    <property type="match status" value="1"/>
</dbReference>
<comment type="similarity">
    <text evidence="5 15">Belongs to the aspartokinase family.</text>
</comment>
<evidence type="ECO:0000259" key="17">
    <source>
        <dbReference type="Pfam" id="PF00696"/>
    </source>
</evidence>
<evidence type="ECO:0000256" key="7">
    <source>
        <dbReference type="ARBA" id="ARBA00022679"/>
    </source>
</evidence>
<dbReference type="UniPathway" id="UPA00050">
    <property type="reaction ID" value="UER00461"/>
</dbReference>
<keyword evidence="10 14" id="KW-0067">ATP-binding</keyword>
<dbReference type="GO" id="GO:0005524">
    <property type="term" value="F:ATP binding"/>
    <property type="evidence" value="ECO:0007669"/>
    <property type="project" value="UniProtKB-KW"/>
</dbReference>
<dbReference type="Gene3D" id="3.30.2130.10">
    <property type="entry name" value="VC0802-like"/>
    <property type="match status" value="1"/>
</dbReference>
<feature type="domain" description="Aspartate/glutamate/uridylate kinase" evidence="17">
    <location>
        <begin position="3"/>
        <end position="230"/>
    </location>
</feature>
<dbReference type="Proteomes" id="UP000192527">
    <property type="component" value="Chromosome"/>
</dbReference>
<keyword evidence="6 16" id="KW-0028">Amino-acid biosynthesis</keyword>
<dbReference type="InterPro" id="IPR045865">
    <property type="entry name" value="ACT-like_dom_sf"/>
</dbReference>
<name>A0A1W5ZTI3_9BACI</name>
<reference evidence="18 19" key="1">
    <citation type="submission" date="2017-04" db="EMBL/GenBank/DDBJ databases">
        <title>The whole genome sequencing and assembly of Halobacillus mangrovi strain.</title>
        <authorList>
            <person name="Lee S.-J."/>
            <person name="Park M.-K."/>
            <person name="Kim J.-Y."/>
            <person name="Lee Y.-J."/>
            <person name="Yi H."/>
            <person name="Bahn Y.-S."/>
            <person name="Kim J.F."/>
            <person name="Lee D.-W."/>
        </authorList>
    </citation>
    <scope>NUCLEOTIDE SEQUENCE [LARGE SCALE GENOMIC DNA]</scope>
    <source>
        <strain evidence="18 19">KTB 131</strain>
    </source>
</reference>
<organism evidence="18 19">
    <name type="scientific">Halobacillus mangrovi</name>
    <dbReference type="NCBI Taxonomy" id="402384"/>
    <lineage>
        <taxon>Bacteria</taxon>
        <taxon>Bacillati</taxon>
        <taxon>Bacillota</taxon>
        <taxon>Bacilli</taxon>
        <taxon>Bacillales</taxon>
        <taxon>Bacillaceae</taxon>
        <taxon>Halobacillus</taxon>
    </lineage>
</organism>
<dbReference type="SUPFAM" id="SSF53633">
    <property type="entry name" value="Carbamate kinase-like"/>
    <property type="match status" value="1"/>
</dbReference>
<evidence type="ECO:0000256" key="4">
    <source>
        <dbReference type="ARBA" id="ARBA00005139"/>
    </source>
</evidence>
<evidence type="ECO:0000256" key="10">
    <source>
        <dbReference type="ARBA" id="ARBA00022840"/>
    </source>
</evidence>
<keyword evidence="8 14" id="KW-0547">Nucleotide-binding</keyword>
<keyword evidence="11" id="KW-0220">Diaminopimelate biosynthesis</keyword>
<evidence type="ECO:0000256" key="16">
    <source>
        <dbReference type="RuleBase" id="RU004249"/>
    </source>
</evidence>
<keyword evidence="12" id="KW-0457">Lysine biosynthesis</keyword>
<feature type="binding site" evidence="14">
    <location>
        <position position="74"/>
    </location>
    <ligand>
        <name>substrate</name>
    </ligand>
</feature>
<dbReference type="GO" id="GO:0009089">
    <property type="term" value="P:lysine biosynthetic process via diaminopimelate"/>
    <property type="evidence" value="ECO:0007669"/>
    <property type="project" value="UniProtKB-UniPathway"/>
</dbReference>
<dbReference type="Gene3D" id="3.40.1160.10">
    <property type="entry name" value="Acetylglutamate kinase-like"/>
    <property type="match status" value="1"/>
</dbReference>
<dbReference type="GO" id="GO:0009088">
    <property type="term" value="P:threonine biosynthetic process"/>
    <property type="evidence" value="ECO:0007669"/>
    <property type="project" value="UniProtKB-UniPathway"/>
</dbReference>
<dbReference type="KEGG" id="hmn:HM131_07095"/>
<dbReference type="RefSeq" id="WP_085029094.1">
    <property type="nucleotide sequence ID" value="NZ_CP020772.1"/>
</dbReference>
<dbReference type="AlphaFoldDB" id="A0A1W5ZTI3"/>
<dbReference type="CDD" id="cd04246">
    <property type="entry name" value="AAK_AK-DapG-like"/>
    <property type="match status" value="1"/>
</dbReference>
<evidence type="ECO:0000256" key="6">
    <source>
        <dbReference type="ARBA" id="ARBA00022605"/>
    </source>
</evidence>
<evidence type="ECO:0000313" key="19">
    <source>
        <dbReference type="Proteomes" id="UP000192527"/>
    </source>
</evidence>
<protein>
    <recommendedName>
        <fullName evidence="15">Aspartokinase</fullName>
        <ecNumber evidence="15">2.7.2.4</ecNumber>
    </recommendedName>
</protein>
<dbReference type="InterPro" id="IPR001048">
    <property type="entry name" value="Asp/Glu/Uridylate_kinase"/>
</dbReference>
<evidence type="ECO:0000313" key="18">
    <source>
        <dbReference type="EMBL" id="ARI76616.1"/>
    </source>
</evidence>
<dbReference type="InterPro" id="IPR018042">
    <property type="entry name" value="Aspartate_kinase_CS"/>
</dbReference>
<evidence type="ECO:0000256" key="1">
    <source>
        <dbReference type="ARBA" id="ARBA00003121"/>
    </source>
</evidence>
<comment type="catalytic activity">
    <reaction evidence="13 15">
        <text>L-aspartate + ATP = 4-phospho-L-aspartate + ADP</text>
        <dbReference type="Rhea" id="RHEA:23776"/>
        <dbReference type="ChEBI" id="CHEBI:29991"/>
        <dbReference type="ChEBI" id="CHEBI:30616"/>
        <dbReference type="ChEBI" id="CHEBI:57535"/>
        <dbReference type="ChEBI" id="CHEBI:456216"/>
        <dbReference type="EC" id="2.7.2.4"/>
    </reaction>
</comment>
<dbReference type="SUPFAM" id="SSF55021">
    <property type="entry name" value="ACT-like"/>
    <property type="match status" value="1"/>
</dbReference>
<dbReference type="STRING" id="402384.HM131_07095"/>
<dbReference type="GO" id="GO:0019877">
    <property type="term" value="P:diaminopimelate biosynthetic process"/>
    <property type="evidence" value="ECO:0007669"/>
    <property type="project" value="UniProtKB-KW"/>
</dbReference>
<dbReference type="UniPathway" id="UPA00034">
    <property type="reaction ID" value="UER00015"/>
</dbReference>
<comment type="pathway">
    <text evidence="2 16">Amino-acid biosynthesis; L-lysine biosynthesis via DAP pathway; (S)-tetrahydrodipicolinate from L-aspartate: step 1/4.</text>
</comment>
<gene>
    <name evidence="18" type="ORF">HM131_07095</name>
</gene>
<comment type="pathway">
    <text evidence="3 16">Amino-acid biosynthesis; L-methionine biosynthesis via de novo pathway; L-homoserine from L-aspartate: step 1/3.</text>
</comment>
<evidence type="ECO:0000256" key="9">
    <source>
        <dbReference type="ARBA" id="ARBA00022777"/>
    </source>
</evidence>
<feature type="binding site" evidence="14">
    <location>
        <position position="47"/>
    </location>
    <ligand>
        <name>substrate</name>
    </ligand>
</feature>
<proteinExistence type="inferred from homology"/>
<dbReference type="PIRSF" id="PIRSF000726">
    <property type="entry name" value="Asp_kin"/>
    <property type="match status" value="1"/>
</dbReference>
<evidence type="ECO:0000256" key="8">
    <source>
        <dbReference type="ARBA" id="ARBA00022741"/>
    </source>
</evidence>
<dbReference type="PANTHER" id="PTHR21499">
    <property type="entry name" value="ASPARTATE KINASE"/>
    <property type="match status" value="1"/>
</dbReference>
<evidence type="ECO:0000256" key="3">
    <source>
        <dbReference type="ARBA" id="ARBA00004986"/>
    </source>
</evidence>
<comment type="pathway">
    <text evidence="4 16">Amino-acid biosynthesis; L-threonine biosynthesis; L-threonine from L-aspartate: step 1/5.</text>
</comment>
<dbReference type="UniPathway" id="UPA00051">
    <property type="reaction ID" value="UER00462"/>
</dbReference>
<evidence type="ECO:0000256" key="5">
    <source>
        <dbReference type="ARBA" id="ARBA00010122"/>
    </source>
</evidence>
<dbReference type="GO" id="GO:0009090">
    <property type="term" value="P:homoserine biosynthetic process"/>
    <property type="evidence" value="ECO:0007669"/>
    <property type="project" value="TreeGrafter"/>
</dbReference>
<dbReference type="EMBL" id="CP020772">
    <property type="protein sequence ID" value="ARI76616.1"/>
    <property type="molecule type" value="Genomic_DNA"/>
</dbReference>
<feature type="binding site" evidence="14">
    <location>
        <begin position="173"/>
        <end position="174"/>
    </location>
    <ligand>
        <name>ATP</name>
        <dbReference type="ChEBI" id="CHEBI:30616"/>
    </ligand>
</feature>
<feature type="binding site" evidence="14">
    <location>
        <begin position="7"/>
        <end position="10"/>
    </location>
    <ligand>
        <name>ATP</name>
        <dbReference type="ChEBI" id="CHEBI:30616"/>
    </ligand>
</feature>
<dbReference type="NCBIfam" id="TIGR00657">
    <property type="entry name" value="asp_kinases"/>
    <property type="match status" value="1"/>
</dbReference>
<dbReference type="GO" id="GO:0004072">
    <property type="term" value="F:aspartate kinase activity"/>
    <property type="evidence" value="ECO:0007669"/>
    <property type="project" value="UniProtKB-EC"/>
</dbReference>
<feature type="binding site" evidence="14">
    <location>
        <position position="184"/>
    </location>
    <ligand>
        <name>ATP</name>
        <dbReference type="ChEBI" id="CHEBI:30616"/>
    </ligand>
</feature>
<comment type="function">
    <text evidence="1">Catalyzes the phosphorylation of the beta-carboxyl group of aspartic acid with ATP to yield 4-phospho-L-aspartate, which is involved in the branched biosynthetic pathway leading to the biosynthesis of amino acids threonine, isoleucine and methionine.</text>
</comment>
<dbReference type="InterPro" id="IPR005260">
    <property type="entry name" value="Asp_kin_monofn"/>
</dbReference>
<keyword evidence="7 15" id="KW-0808">Transferase</keyword>
<evidence type="ECO:0000256" key="12">
    <source>
        <dbReference type="ARBA" id="ARBA00023154"/>
    </source>
</evidence>
<evidence type="ECO:0000256" key="14">
    <source>
        <dbReference type="PIRSR" id="PIRSR000726-1"/>
    </source>
</evidence>
<evidence type="ECO:0000256" key="15">
    <source>
        <dbReference type="RuleBase" id="RU003448"/>
    </source>
</evidence>
<dbReference type="FunFam" id="3.40.1160.10:FF:000002">
    <property type="entry name" value="Aspartokinase"/>
    <property type="match status" value="1"/>
</dbReference>
<sequence>MTIVVQKYGGTSLSTTKRIKEVTERILEEKRKGNQVVVVVSAMGSSTDSLVEMSKDVSSHPDPREMDMLLSTGEQVTSSLVALALRDQGADALSLTGEQAGIHTEETFGDASISFIDTPKIKVHLDENKIVVVAGFQGVSEKGEICTLGRGGSDTTAASLAAELHADRCEIFTDVEGVFTADPRVVKEAKKIPELTYKQMQDLADMGAGVVHPRAVLYAYRNNVPLFVRSSFDQQEGTRIDHFREQTNVTGIAVEKDLTCVTIIGKEKTNLSEEASAMIKIIEAAGIAIRRALIIEDRYSFSFIIQSKELKQTYSLLQGRPWISKVSYENRAAVSIVFSHERLANVSNRLGRILMTKRDRADIIFHSPRVWRIIVPEYELALTAQLLHDAFIEKPNLSISL</sequence>
<dbReference type="EC" id="2.7.2.4" evidence="15"/>
<dbReference type="Pfam" id="PF00696">
    <property type="entry name" value="AA_kinase"/>
    <property type="match status" value="1"/>
</dbReference>
<dbReference type="PROSITE" id="PS00324">
    <property type="entry name" value="ASPARTOKINASE"/>
    <property type="match status" value="1"/>
</dbReference>
<dbReference type="InterPro" id="IPR001341">
    <property type="entry name" value="Asp_kinase"/>
</dbReference>
<dbReference type="PANTHER" id="PTHR21499:SF68">
    <property type="entry name" value="ASPARTOKINASE 2"/>
    <property type="match status" value="1"/>
</dbReference>
<dbReference type="InterPro" id="IPR036393">
    <property type="entry name" value="AceGlu_kinase-like_sf"/>
</dbReference>
<dbReference type="OrthoDB" id="9799110at2"/>
<evidence type="ECO:0000256" key="2">
    <source>
        <dbReference type="ARBA" id="ARBA00004766"/>
    </source>
</evidence>
<dbReference type="GO" id="GO:0005829">
    <property type="term" value="C:cytosol"/>
    <property type="evidence" value="ECO:0007669"/>
    <property type="project" value="TreeGrafter"/>
</dbReference>
<keyword evidence="9 15" id="KW-0418">Kinase</keyword>
<accession>A0A1W5ZTI3</accession>
<evidence type="ECO:0000256" key="11">
    <source>
        <dbReference type="ARBA" id="ARBA00022915"/>
    </source>
</evidence>
<keyword evidence="19" id="KW-1185">Reference proteome</keyword>